<dbReference type="InParanoid" id="A0A6P8V1Y1"/>
<reference evidence="10" key="1">
    <citation type="submission" date="2025-08" db="UniProtKB">
        <authorList>
            <consortium name="RefSeq"/>
        </authorList>
    </citation>
    <scope>IDENTIFICATION</scope>
</reference>
<dbReference type="AlphaFoldDB" id="A0A6P8V1Y1"/>
<accession>A0A6P8V1Y1</accession>
<dbReference type="PROSITE" id="PS51257">
    <property type="entry name" value="PROKAR_LIPOPROTEIN"/>
    <property type="match status" value="1"/>
</dbReference>
<dbReference type="PANTHER" id="PTHR23412">
    <property type="entry name" value="STEREOCILIN RELATED"/>
    <property type="match status" value="1"/>
</dbReference>
<dbReference type="Pfam" id="PF06060">
    <property type="entry name" value="Mesothelin"/>
    <property type="match status" value="1"/>
</dbReference>
<dbReference type="GeneID" id="117554055"/>
<dbReference type="OrthoDB" id="8195838at2759"/>
<dbReference type="FunCoup" id="A0A6P8V1Y1">
    <property type="interactions" value="793"/>
</dbReference>
<evidence type="ECO:0000256" key="5">
    <source>
        <dbReference type="ARBA" id="ARBA00023136"/>
    </source>
</evidence>
<keyword evidence="5" id="KW-0472">Membrane</keyword>
<proteinExistence type="inferred from homology"/>
<keyword evidence="6" id="KW-0325">Glycoprotein</keyword>
<evidence type="ECO:0000313" key="10">
    <source>
        <dbReference type="RefSeq" id="XP_034084169.1"/>
    </source>
</evidence>
<keyword evidence="4" id="KW-0130">Cell adhesion</keyword>
<dbReference type="InterPro" id="IPR010335">
    <property type="entry name" value="Mesothelin"/>
</dbReference>
<evidence type="ECO:0000256" key="2">
    <source>
        <dbReference type="ARBA" id="ARBA00011016"/>
    </source>
</evidence>
<keyword evidence="9" id="KW-1185">Reference proteome</keyword>
<name>A0A6P8V1Y1_GYMAC</name>
<evidence type="ECO:0000256" key="1">
    <source>
        <dbReference type="ARBA" id="ARBA00004370"/>
    </source>
</evidence>
<feature type="region of interest" description="Disordered" evidence="7">
    <location>
        <begin position="1056"/>
        <end position="1075"/>
    </location>
</feature>
<dbReference type="InterPro" id="IPR026664">
    <property type="entry name" value="Stereocilin-rel"/>
</dbReference>
<comment type="subcellular location">
    <subcellularLocation>
        <location evidence="1">Membrane</location>
    </subcellularLocation>
</comment>
<evidence type="ECO:0000256" key="7">
    <source>
        <dbReference type="SAM" id="MobiDB-lite"/>
    </source>
</evidence>
<keyword evidence="3 8" id="KW-0732">Signal</keyword>
<dbReference type="GO" id="GO:0009986">
    <property type="term" value="C:cell surface"/>
    <property type="evidence" value="ECO:0007669"/>
    <property type="project" value="TreeGrafter"/>
</dbReference>
<feature type="signal peptide" evidence="8">
    <location>
        <begin position="1"/>
        <end position="20"/>
    </location>
</feature>
<evidence type="ECO:0000256" key="6">
    <source>
        <dbReference type="ARBA" id="ARBA00023180"/>
    </source>
</evidence>
<sequence length="1098" mass="121157">MAPKGGTCCFLLILACAALAKPPDGNPEDISRILMKKCLKNGYPEPKMLPITLFENCDSAKADLESMVSGSSNKDPQVDVMINKKCLLATIKQMRNSSMASSCHMQAILASISWEMLTKQSENMTSEEYDTLLGASKPALGMKLPSYVGEGQNLKKLLDMLKETFVGMSEDQTTQVVKWEKEQIMEKYFNCTTRPAADQRSSLMERCNPKRKWLDLDTLNMMGPYIAKLAPKDVDSAPKEELCEFFRLRKFKVATNMVSNMNPSLGRKFLKRFQECFGTNEFSKNVDKLGILACHVSNAPDLDPDLSQKLLSELDSCDDGNPKIKQMKKRLVKAVFSNATDIRGLQKLGKSVAFLTSSDLSKISKADLKDIVTNLGSSVQWTRAQMRAIGKKLQDKKCNKSMSGQDLLALKSVAEGLPSCAFKHVKEILNDTEGMKNIAQRMRKGQRMAMLQELLGDVAPSLLVQKLSGRLLSSLPLSTLVEANIVSLDQVGDKTWSRSQAAFLAKKILNGNKFWYRVKKLRSVMQGITCEMIDDVSDSDTGDMGQAVTEDPQWLSKRQAGCAARKLFASLEKERADYFKTITEEEMKNISTCLLLRLPPSKVEDLPDSVCPTLLYKIEEADLSSLPQRSLSRPAFTERALRCLANGTDLSMLTEEDVSRLGPFLCELSPAQLKLMRGPLMAPEVLKSSLRAMASCQQIPRRHVADLVQLVNETFGDPSNWSAETMEELGALVLLDDNKISTLPNKPWLKDVLYFLKSKLKHTSKALGKKIFDLTTTASNAARKKRAAEQVTAEMIEELGMNNVYWSVEQLDGMSDQTFLATVETLGDVSDYNADQLAVLKSKIDKNLVPEITESEVKQLGCLTRGFSSEDLETLPFPLDTLEETANCGWNESQMESVWKGASKYNNLTVKQLKAADMVMLSRFICGLDSTEIRQLNIDAFKDAVGSVGSVACSYSKSQELKRLAVSAFGNPNSWDEAHVSELGNIAAGLNATEFASLNSSVFSFISKPCIALIPPRIFASLNVDQLLSLGPDNAAMVTSGQQAEMTDEQLAAVERAATGSTDQEQRTDHSGAPSMSAEGISAFMMPLLFLLMGLLLL</sequence>
<evidence type="ECO:0000256" key="3">
    <source>
        <dbReference type="ARBA" id="ARBA00022729"/>
    </source>
</evidence>
<feature type="chain" id="PRO_5027952012" evidence="8">
    <location>
        <begin position="21"/>
        <end position="1098"/>
    </location>
</feature>
<dbReference type="GO" id="GO:0016020">
    <property type="term" value="C:membrane"/>
    <property type="evidence" value="ECO:0007669"/>
    <property type="project" value="UniProtKB-SubCell"/>
</dbReference>
<protein>
    <submittedName>
        <fullName evidence="10">Otoancorin</fullName>
    </submittedName>
</protein>
<dbReference type="PANTHER" id="PTHR23412:SF21">
    <property type="entry name" value="OTOANCORIN ISOFORM X1"/>
    <property type="match status" value="1"/>
</dbReference>
<evidence type="ECO:0000313" key="9">
    <source>
        <dbReference type="Proteomes" id="UP000515161"/>
    </source>
</evidence>
<organism evidence="9 10">
    <name type="scientific">Gymnodraco acuticeps</name>
    <name type="common">Antarctic dragonfish</name>
    <dbReference type="NCBI Taxonomy" id="8218"/>
    <lineage>
        <taxon>Eukaryota</taxon>
        <taxon>Metazoa</taxon>
        <taxon>Chordata</taxon>
        <taxon>Craniata</taxon>
        <taxon>Vertebrata</taxon>
        <taxon>Euteleostomi</taxon>
        <taxon>Actinopterygii</taxon>
        <taxon>Neopterygii</taxon>
        <taxon>Teleostei</taxon>
        <taxon>Neoteleostei</taxon>
        <taxon>Acanthomorphata</taxon>
        <taxon>Eupercaria</taxon>
        <taxon>Perciformes</taxon>
        <taxon>Notothenioidei</taxon>
        <taxon>Bathydraconidae</taxon>
        <taxon>Gymnodraco</taxon>
    </lineage>
</organism>
<dbReference type="RefSeq" id="XP_034084169.1">
    <property type="nucleotide sequence ID" value="XM_034228278.1"/>
</dbReference>
<dbReference type="Proteomes" id="UP000515161">
    <property type="component" value="Unplaced"/>
</dbReference>
<dbReference type="CTD" id="146183"/>
<evidence type="ECO:0000256" key="8">
    <source>
        <dbReference type="SAM" id="SignalP"/>
    </source>
</evidence>
<dbReference type="KEGG" id="gacu:117554055"/>
<evidence type="ECO:0000256" key="4">
    <source>
        <dbReference type="ARBA" id="ARBA00022889"/>
    </source>
</evidence>
<dbReference type="GO" id="GO:0007160">
    <property type="term" value="P:cell-matrix adhesion"/>
    <property type="evidence" value="ECO:0007669"/>
    <property type="project" value="TreeGrafter"/>
</dbReference>
<gene>
    <name evidence="10" type="primary">otoa</name>
</gene>
<comment type="similarity">
    <text evidence="2">Belongs to the mesothelin family.</text>
</comment>